<organism evidence="1 2">
    <name type="scientific">Virgibacillus tibetensis</name>
    <dbReference type="NCBI Taxonomy" id="3042313"/>
    <lineage>
        <taxon>Bacteria</taxon>
        <taxon>Bacillati</taxon>
        <taxon>Bacillota</taxon>
        <taxon>Bacilli</taxon>
        <taxon>Bacillales</taxon>
        <taxon>Bacillaceae</taxon>
        <taxon>Virgibacillus</taxon>
    </lineage>
</organism>
<dbReference type="RefSeq" id="WP_327607847.1">
    <property type="nucleotide sequence ID" value="NZ_JARZFX010000005.1"/>
</dbReference>
<evidence type="ECO:0000313" key="1">
    <source>
        <dbReference type="EMBL" id="MEC5424281.1"/>
    </source>
</evidence>
<protein>
    <submittedName>
        <fullName evidence="1">DUF4238 domain-containing protein</fullName>
    </submittedName>
</protein>
<dbReference type="InterPro" id="IPR025332">
    <property type="entry name" value="DUF4238"/>
</dbReference>
<sequence>MSSSNIPKKQHYVPQTYLQKFSDEENYLHIYDIKTNQFRKQRPQSTGYGKHFYTIEHDGIKDPFIEHFLANEVDSKYVNVINKIENSKLFSDEDRLNLSTFIAFQHLRTPAQRENYNSMVTKFHKTRVQFEFLYRKNTGTLKDMDNMSKAELAELERIVDEGEYGVSVPKGHSLKFMFDFADKMISFINNQNWVIVKAPTKSRFITSDNPYCMLKVKDVAEWEGYGLINTNKFFPLTSDFLLVITGKGSKVINFKFNSSQVRTQNLLTIMQANRNLYSPNEKLLKRLVEDMRKSKG</sequence>
<dbReference type="EMBL" id="JARZFX010000005">
    <property type="protein sequence ID" value="MEC5424281.1"/>
    <property type="molecule type" value="Genomic_DNA"/>
</dbReference>
<reference evidence="1 2" key="1">
    <citation type="journal article" date="2024" name="Int. J. Syst. Evol. Microbiol.">
        <title>Virgibacillus tibetensis sp. nov., isolated from salt lake on the Tibetan Plateau of China.</title>
        <authorList>
            <person name="Phurbu D."/>
            <person name="Liu Z.-X."/>
            <person name="Wang R."/>
            <person name="Zheng Y.-Y."/>
            <person name="Liu H.-C."/>
            <person name="Zhou Y.-G."/>
            <person name="Yu Y.-J."/>
            <person name="Li A.-H."/>
        </authorList>
    </citation>
    <scope>NUCLEOTIDE SEQUENCE [LARGE SCALE GENOMIC DNA]</scope>
    <source>
        <strain evidence="1 2">C22-A2</strain>
    </source>
</reference>
<gene>
    <name evidence="1" type="ORF">QGM71_12340</name>
</gene>
<keyword evidence="2" id="KW-1185">Reference proteome</keyword>
<dbReference type="Proteomes" id="UP001335737">
    <property type="component" value="Unassembled WGS sequence"/>
</dbReference>
<name>A0ABU6KG43_9BACI</name>
<dbReference type="Pfam" id="PF14022">
    <property type="entry name" value="DUF4238"/>
    <property type="match status" value="1"/>
</dbReference>
<proteinExistence type="predicted"/>
<comment type="caution">
    <text evidence="1">The sequence shown here is derived from an EMBL/GenBank/DDBJ whole genome shotgun (WGS) entry which is preliminary data.</text>
</comment>
<accession>A0ABU6KG43</accession>
<evidence type="ECO:0000313" key="2">
    <source>
        <dbReference type="Proteomes" id="UP001335737"/>
    </source>
</evidence>